<evidence type="ECO:0000313" key="4">
    <source>
        <dbReference type="Proteomes" id="UP000697995"/>
    </source>
</evidence>
<accession>A0ABS1D0W8</accession>
<evidence type="ECO:0000313" key="3">
    <source>
        <dbReference type="EMBL" id="MBK1660168.1"/>
    </source>
</evidence>
<dbReference type="Pfam" id="PF13439">
    <property type="entry name" value="Glyco_transf_4"/>
    <property type="match status" value="1"/>
</dbReference>
<feature type="domain" description="Glycosyltransferase subfamily 4-like N-terminal" evidence="2">
    <location>
        <begin position="18"/>
        <end position="127"/>
    </location>
</feature>
<dbReference type="PANTHER" id="PTHR12526:SF595">
    <property type="entry name" value="BLL5217 PROTEIN"/>
    <property type="match status" value="1"/>
</dbReference>
<dbReference type="InterPro" id="IPR001296">
    <property type="entry name" value="Glyco_trans_1"/>
</dbReference>
<dbReference type="GO" id="GO:0016740">
    <property type="term" value="F:transferase activity"/>
    <property type="evidence" value="ECO:0007669"/>
    <property type="project" value="UniProtKB-KW"/>
</dbReference>
<proteinExistence type="predicted"/>
<dbReference type="InterPro" id="IPR028098">
    <property type="entry name" value="Glyco_trans_4-like_N"/>
</dbReference>
<keyword evidence="4" id="KW-1185">Reference proteome</keyword>
<dbReference type="PANTHER" id="PTHR12526">
    <property type="entry name" value="GLYCOSYLTRANSFERASE"/>
    <property type="match status" value="1"/>
</dbReference>
<dbReference type="SUPFAM" id="SSF53756">
    <property type="entry name" value="UDP-Glycosyltransferase/glycogen phosphorylase"/>
    <property type="match status" value="1"/>
</dbReference>
<organism evidence="3 4">
    <name type="scientific">Paracraurococcus ruber</name>
    <dbReference type="NCBI Taxonomy" id="77675"/>
    <lineage>
        <taxon>Bacteria</taxon>
        <taxon>Pseudomonadati</taxon>
        <taxon>Pseudomonadota</taxon>
        <taxon>Alphaproteobacteria</taxon>
        <taxon>Acetobacterales</taxon>
        <taxon>Roseomonadaceae</taxon>
        <taxon>Paracraurococcus</taxon>
    </lineage>
</organism>
<dbReference type="Gene3D" id="3.40.50.2000">
    <property type="entry name" value="Glycogen Phosphorylase B"/>
    <property type="match status" value="2"/>
</dbReference>
<name>A0ABS1D0W8_9PROT</name>
<reference evidence="3 4" key="1">
    <citation type="journal article" date="2020" name="Microorganisms">
        <title>Osmotic Adaptation and Compatible Solute Biosynthesis of Phototrophic Bacteria as Revealed from Genome Analyses.</title>
        <authorList>
            <person name="Imhoff J.F."/>
            <person name="Rahn T."/>
            <person name="Kunzel S."/>
            <person name="Keller A."/>
            <person name="Neulinger S.C."/>
        </authorList>
    </citation>
    <scope>NUCLEOTIDE SEQUENCE [LARGE SCALE GENOMIC DNA]</scope>
    <source>
        <strain evidence="3 4">DSM 15382</strain>
    </source>
</reference>
<dbReference type="Proteomes" id="UP000697995">
    <property type="component" value="Unassembled WGS sequence"/>
</dbReference>
<gene>
    <name evidence="3" type="ORF">CKO45_18205</name>
</gene>
<keyword evidence="3" id="KW-0808">Transferase</keyword>
<dbReference type="EMBL" id="NRSG01000152">
    <property type="protein sequence ID" value="MBK1660168.1"/>
    <property type="molecule type" value="Genomic_DNA"/>
</dbReference>
<protein>
    <submittedName>
        <fullName evidence="3">Glycosyl transferase</fullName>
    </submittedName>
</protein>
<dbReference type="Pfam" id="PF00534">
    <property type="entry name" value="Glycos_transf_1"/>
    <property type="match status" value="1"/>
</dbReference>
<feature type="domain" description="Glycosyl transferase family 1" evidence="1">
    <location>
        <begin position="172"/>
        <end position="310"/>
    </location>
</feature>
<evidence type="ECO:0000259" key="2">
    <source>
        <dbReference type="Pfam" id="PF13439"/>
    </source>
</evidence>
<evidence type="ECO:0000259" key="1">
    <source>
        <dbReference type="Pfam" id="PF00534"/>
    </source>
</evidence>
<dbReference type="RefSeq" id="WP_133222725.1">
    <property type="nucleotide sequence ID" value="NZ_NRSG01000152.1"/>
</dbReference>
<dbReference type="CDD" id="cd03802">
    <property type="entry name" value="GT4_AviGT4-like"/>
    <property type="match status" value="1"/>
</dbReference>
<comment type="caution">
    <text evidence="3">The sequence shown here is derived from an EMBL/GenBank/DDBJ whole genome shotgun (WGS) entry which is preliminary data.</text>
</comment>
<sequence length="353" mass="39517">MRIAQIAPLAEAVPPKLYGGTERVVSWLTEELVALGHEVTLFASGDSVTSATLAPMSPQALRLDKTVGDPNAPVFLMLEKVLRRAQDFDILHFHLDYMPFSLFTRQPVPHVTTLHGRLDLKEIWGHYELHRDVPLISISDSQRQPMAWANWARTIHHGLPETLLRPAPGARPDYLAFLGRISPEKRVDRAIEIAGRAGMKLKIAAKVDRADRDYFEAKIEPLLKLPHVDYIGEIGDHQKAEFLSNAKALLFPIDWPEPFGLVMIEAMACGTPVIAYDHGSVPEVMEDGLTGFIVRDEASAAQAVARLDRLDRAAIRRRFEQRFTARRMAEDHVALYEALVRAKLPPVRAIAAE</sequence>